<dbReference type="SUPFAM" id="SSF161098">
    <property type="entry name" value="MetI-like"/>
    <property type="match status" value="1"/>
</dbReference>
<reference evidence="14" key="2">
    <citation type="submission" date="2021-01" db="EMBL/GenBank/DDBJ databases">
        <authorList>
            <person name="Mieszkin S."/>
            <person name="Pouder E."/>
            <person name="Alain K."/>
        </authorList>
    </citation>
    <scope>NUCLEOTIDE SEQUENCE</scope>
    <source>
        <strain evidence="14">HW T2.11</strain>
    </source>
</reference>
<organism evidence="14 15">
    <name type="scientific">Acidisoma silvae</name>
    <dbReference type="NCBI Taxonomy" id="2802396"/>
    <lineage>
        <taxon>Bacteria</taxon>
        <taxon>Pseudomonadati</taxon>
        <taxon>Pseudomonadota</taxon>
        <taxon>Alphaproteobacteria</taxon>
        <taxon>Acetobacterales</taxon>
        <taxon>Acidocellaceae</taxon>
        <taxon>Acidisoma</taxon>
    </lineage>
</organism>
<evidence type="ECO:0000259" key="13">
    <source>
        <dbReference type="PROSITE" id="PS50928"/>
    </source>
</evidence>
<accession>A0A963YPE7</accession>
<evidence type="ECO:0000256" key="3">
    <source>
        <dbReference type="ARBA" id="ARBA00022448"/>
    </source>
</evidence>
<dbReference type="PANTHER" id="PTHR30614">
    <property type="entry name" value="MEMBRANE COMPONENT OF AMINO ACID ABC TRANSPORTER"/>
    <property type="match status" value="1"/>
</dbReference>
<dbReference type="FunFam" id="1.10.3720.10:FF:000006">
    <property type="entry name" value="Glutamate/aspartate ABC transporter, permease protein GltK"/>
    <property type="match status" value="1"/>
</dbReference>
<protein>
    <recommendedName>
        <fullName evidence="11">Glutamate/aspartate import permease protein GltK</fullName>
    </recommendedName>
</protein>
<evidence type="ECO:0000256" key="10">
    <source>
        <dbReference type="ARBA" id="ARBA00062718"/>
    </source>
</evidence>
<feature type="transmembrane region" description="Helical" evidence="12">
    <location>
        <begin position="71"/>
        <end position="89"/>
    </location>
</feature>
<dbReference type="InterPro" id="IPR035906">
    <property type="entry name" value="MetI-like_sf"/>
</dbReference>
<dbReference type="Proteomes" id="UP000708298">
    <property type="component" value="Unassembled WGS sequence"/>
</dbReference>
<dbReference type="PANTHER" id="PTHR30614:SF0">
    <property type="entry name" value="L-CYSTINE TRANSPORT SYSTEM PERMEASE PROTEIN TCYL"/>
    <property type="match status" value="1"/>
</dbReference>
<dbReference type="AlphaFoldDB" id="A0A963YPE7"/>
<dbReference type="GO" id="GO:0043190">
    <property type="term" value="C:ATP-binding cassette (ABC) transporter complex"/>
    <property type="evidence" value="ECO:0007669"/>
    <property type="project" value="InterPro"/>
</dbReference>
<comment type="function">
    <text evidence="9">Part of the ABC transporter complex GltIJKL involved in glutamate and aspartate uptake. Probably responsible for the translocation of the substrate across the membrane.</text>
</comment>
<dbReference type="Gene3D" id="1.10.3720.10">
    <property type="entry name" value="MetI-like"/>
    <property type="match status" value="1"/>
</dbReference>
<dbReference type="PROSITE" id="PS50928">
    <property type="entry name" value="ABC_TM1"/>
    <property type="match status" value="1"/>
</dbReference>
<comment type="caution">
    <text evidence="14">The sequence shown here is derived from an EMBL/GenBank/DDBJ whole genome shotgun (WGS) entry which is preliminary data.</text>
</comment>
<dbReference type="EMBL" id="JAESVB010000002">
    <property type="protein sequence ID" value="MCB8874630.1"/>
    <property type="molecule type" value="Genomic_DNA"/>
</dbReference>
<proteinExistence type="inferred from homology"/>
<feature type="transmembrane region" description="Helical" evidence="12">
    <location>
        <begin position="249"/>
        <end position="269"/>
    </location>
</feature>
<evidence type="ECO:0000256" key="1">
    <source>
        <dbReference type="ARBA" id="ARBA00004429"/>
    </source>
</evidence>
<evidence type="ECO:0000256" key="8">
    <source>
        <dbReference type="ARBA" id="ARBA00023136"/>
    </source>
</evidence>
<keyword evidence="3 12" id="KW-0813">Transport</keyword>
<dbReference type="CDD" id="cd06261">
    <property type="entry name" value="TM_PBP2"/>
    <property type="match status" value="1"/>
</dbReference>
<evidence type="ECO:0000256" key="9">
    <source>
        <dbReference type="ARBA" id="ARBA00060298"/>
    </source>
</evidence>
<comment type="subunit">
    <text evidence="10">The complex is composed of two ATP-binding proteins (GltL), two transmembrane proteins (GltJ and GltK) and a solute-binding protein (GltI).</text>
</comment>
<evidence type="ECO:0000256" key="2">
    <source>
        <dbReference type="ARBA" id="ARBA00010072"/>
    </source>
</evidence>
<evidence type="ECO:0000313" key="15">
    <source>
        <dbReference type="Proteomes" id="UP000708298"/>
    </source>
</evidence>
<dbReference type="InterPro" id="IPR010065">
    <property type="entry name" value="AA_ABC_transptr_permease_3TM"/>
</dbReference>
<comment type="similarity">
    <text evidence="2">Belongs to the binding-protein-dependent transport system permease family. HisMQ subfamily.</text>
</comment>
<comment type="subcellular location">
    <subcellularLocation>
        <location evidence="1">Cell inner membrane</location>
        <topology evidence="1">Multi-pass membrane protein</topology>
    </subcellularLocation>
    <subcellularLocation>
        <location evidence="12">Cell membrane</location>
        <topology evidence="12">Multi-pass membrane protein</topology>
    </subcellularLocation>
</comment>
<dbReference type="NCBIfam" id="TIGR01726">
    <property type="entry name" value="HEQRo_perm_3TM"/>
    <property type="match status" value="1"/>
</dbReference>
<dbReference type="GO" id="GO:0022857">
    <property type="term" value="F:transmembrane transporter activity"/>
    <property type="evidence" value="ECO:0007669"/>
    <property type="project" value="InterPro"/>
</dbReference>
<evidence type="ECO:0000256" key="6">
    <source>
        <dbReference type="ARBA" id="ARBA00022970"/>
    </source>
</evidence>
<evidence type="ECO:0000256" key="5">
    <source>
        <dbReference type="ARBA" id="ARBA00022692"/>
    </source>
</evidence>
<keyword evidence="8 12" id="KW-0472">Membrane</keyword>
<dbReference type="InterPro" id="IPR000515">
    <property type="entry name" value="MetI-like"/>
</dbReference>
<evidence type="ECO:0000313" key="14">
    <source>
        <dbReference type="EMBL" id="MCB8874630.1"/>
    </source>
</evidence>
<gene>
    <name evidence="14" type="ORF">ASILVAE211_05480</name>
</gene>
<keyword evidence="6" id="KW-0029">Amino-acid transport</keyword>
<reference evidence="14" key="1">
    <citation type="journal article" date="2021" name="Microorganisms">
        <title>Acidisoma silvae sp. nov. and Acidisomacellulosilytica sp. nov., Two Acidophilic Bacteria Isolated from Decaying Wood, Hydrolyzing Cellulose and Producing Poly-3-hydroxybutyrate.</title>
        <authorList>
            <person name="Mieszkin S."/>
            <person name="Pouder E."/>
            <person name="Uroz S."/>
            <person name="Simon-Colin C."/>
            <person name="Alain K."/>
        </authorList>
    </citation>
    <scope>NUCLEOTIDE SEQUENCE</scope>
    <source>
        <strain evidence="14">HW T2.11</strain>
    </source>
</reference>
<keyword evidence="5 12" id="KW-0812">Transmembrane</keyword>
<sequence>MRPVPAPAPDFVVVPARHPGRWVVIAVIAVIAAVVLRSVIINPNFQWTVVGHYIFADIILMGLLTTLWLTAIAMLLGVVLGVIVAVMRISDNPIISSAAQFFLWFFRGTPVLVQLIFWYNLAALYPNYAIGIPFLAPHLLHGSVNDLITPYTAAILGLGLNEAAYMAEIVRAGIMSVDGGQAEAARALGMKRITAMRRIILPQAMRFIVPPTGNETIGMLKTTSIVSVIALSDLLYSAQTIYSRTFQTIPLLLVACIWYLGVTSLLSTVQSRIEHRFSRGHIRRSR</sequence>
<feature type="transmembrane region" description="Helical" evidence="12">
    <location>
        <begin position="20"/>
        <end position="40"/>
    </location>
</feature>
<dbReference type="Pfam" id="PF00528">
    <property type="entry name" value="BPD_transp_1"/>
    <property type="match status" value="1"/>
</dbReference>
<keyword evidence="4" id="KW-1003">Cell membrane</keyword>
<evidence type="ECO:0000256" key="12">
    <source>
        <dbReference type="RuleBase" id="RU363032"/>
    </source>
</evidence>
<evidence type="ECO:0000256" key="4">
    <source>
        <dbReference type="ARBA" id="ARBA00022475"/>
    </source>
</evidence>
<dbReference type="GO" id="GO:0006865">
    <property type="term" value="P:amino acid transport"/>
    <property type="evidence" value="ECO:0007669"/>
    <property type="project" value="UniProtKB-KW"/>
</dbReference>
<evidence type="ECO:0000256" key="7">
    <source>
        <dbReference type="ARBA" id="ARBA00022989"/>
    </source>
</evidence>
<keyword evidence="15" id="KW-1185">Reference proteome</keyword>
<name>A0A963YPE7_9PROT</name>
<evidence type="ECO:0000256" key="11">
    <source>
        <dbReference type="ARBA" id="ARBA00073645"/>
    </source>
</evidence>
<dbReference type="InterPro" id="IPR043429">
    <property type="entry name" value="ArtM/GltK/GlnP/TcyL/YhdX-like"/>
</dbReference>
<feature type="transmembrane region" description="Helical" evidence="12">
    <location>
        <begin position="101"/>
        <end position="119"/>
    </location>
</feature>
<keyword evidence="7 12" id="KW-1133">Transmembrane helix</keyword>
<feature type="domain" description="ABC transmembrane type-1" evidence="13">
    <location>
        <begin position="63"/>
        <end position="270"/>
    </location>
</feature>